<dbReference type="PANTHER" id="PTHR33204:SF18">
    <property type="entry name" value="TRANSCRIPTIONAL REGULATORY PROTEIN"/>
    <property type="match status" value="1"/>
</dbReference>
<evidence type="ECO:0000313" key="7">
    <source>
        <dbReference type="EMBL" id="MFC3959197.1"/>
    </source>
</evidence>
<proteinExistence type="predicted"/>
<evidence type="ECO:0000259" key="5">
    <source>
        <dbReference type="PROSITE" id="PS50110"/>
    </source>
</evidence>
<gene>
    <name evidence="7" type="ORF">ACFOUR_12555</name>
</gene>
<evidence type="ECO:0000256" key="1">
    <source>
        <dbReference type="ARBA" id="ARBA00023015"/>
    </source>
</evidence>
<dbReference type="Gene3D" id="1.10.10.10">
    <property type="entry name" value="Winged helix-like DNA-binding domain superfamily/Winged helix DNA-binding domain"/>
    <property type="match status" value="1"/>
</dbReference>
<reference evidence="7 8" key="1">
    <citation type="journal article" date="2019" name="Int. J. Syst. Evol. Microbiol.">
        <title>The Global Catalogue of Microorganisms (GCM) 10K type strain sequencing project: providing services to taxonomists for standard genome sequencing and annotation.</title>
        <authorList>
            <consortium name="The Broad Institute Genomics Platform"/>
            <consortium name="The Broad Institute Genome Sequencing Center for Infectious Disease"/>
            <person name="Wu L."/>
            <person name="Ma J."/>
        </authorList>
    </citation>
    <scope>NUCLEOTIDE SEQUENCE [LARGE SCALE GENOMIC DNA]</scope>
    <source>
        <strain evidence="7 8">IBRC-M 10256</strain>
    </source>
</reference>
<dbReference type="SUPFAM" id="SSF46785">
    <property type="entry name" value="Winged helix' DNA-binding domain"/>
    <property type="match status" value="1"/>
</dbReference>
<dbReference type="Pfam" id="PF01638">
    <property type="entry name" value="HxlR"/>
    <property type="match status" value="1"/>
</dbReference>
<protein>
    <submittedName>
        <fullName evidence="7">Winged helix-turn-helix transcriptional regulator</fullName>
    </submittedName>
</protein>
<dbReference type="PROSITE" id="PS50110">
    <property type="entry name" value="RESPONSE_REGULATORY"/>
    <property type="match status" value="1"/>
</dbReference>
<organism evidence="7 8">
    <name type="scientific">Halovivax cerinus</name>
    <dbReference type="NCBI Taxonomy" id="1487865"/>
    <lineage>
        <taxon>Archaea</taxon>
        <taxon>Methanobacteriati</taxon>
        <taxon>Methanobacteriota</taxon>
        <taxon>Stenosarchaea group</taxon>
        <taxon>Halobacteria</taxon>
        <taxon>Halobacteriales</taxon>
        <taxon>Natrialbaceae</taxon>
        <taxon>Halovivax</taxon>
    </lineage>
</organism>
<dbReference type="GO" id="GO:0003677">
    <property type="term" value="F:DNA binding"/>
    <property type="evidence" value="ECO:0007669"/>
    <property type="project" value="UniProtKB-KW"/>
</dbReference>
<evidence type="ECO:0000259" key="6">
    <source>
        <dbReference type="PROSITE" id="PS51118"/>
    </source>
</evidence>
<dbReference type="Gene3D" id="3.40.50.2300">
    <property type="match status" value="1"/>
</dbReference>
<feature type="domain" description="HTH hxlR-type" evidence="6">
    <location>
        <begin position="13"/>
        <end position="112"/>
    </location>
</feature>
<evidence type="ECO:0000256" key="2">
    <source>
        <dbReference type="ARBA" id="ARBA00023125"/>
    </source>
</evidence>
<dbReference type="EMBL" id="JBHSAQ010000010">
    <property type="protein sequence ID" value="MFC3959197.1"/>
    <property type="molecule type" value="Genomic_DNA"/>
</dbReference>
<dbReference type="SUPFAM" id="SSF52172">
    <property type="entry name" value="CheY-like"/>
    <property type="match status" value="1"/>
</dbReference>
<feature type="modified residue" description="4-aspartylphosphate" evidence="4">
    <location>
        <position position="161"/>
    </location>
</feature>
<dbReference type="PANTHER" id="PTHR33204">
    <property type="entry name" value="TRANSCRIPTIONAL REGULATOR, MARR FAMILY"/>
    <property type="match status" value="1"/>
</dbReference>
<dbReference type="AlphaFoldDB" id="A0ABD5NQ52"/>
<evidence type="ECO:0000313" key="8">
    <source>
        <dbReference type="Proteomes" id="UP001595846"/>
    </source>
</evidence>
<dbReference type="PROSITE" id="PS51118">
    <property type="entry name" value="HTH_HXLR"/>
    <property type="match status" value="1"/>
</dbReference>
<dbReference type="RefSeq" id="WP_256533407.1">
    <property type="nucleotide sequence ID" value="NZ_CP101824.1"/>
</dbReference>
<sequence length="273" mass="30097">MTRLDATVPRDRRPGLEALSLLSKKWHPIVLVVLAADGPCGFSELGDRIPDVSGKVLTDALDSLREAGLVERREVSESPLRVEYDLTEAGRDMGQVFDAASDWAERHLEGTDPRVLLADADHRLTDLYGGWLDDRYAVVRCHGAGAFAERVDEGVDVVILDAALPGIEVDAAVSGLPESCRSVLLVGDRPPVELLDVPCDDILRKPVVRDALLGAVESQLSNRDASDRQRTVSALRARITSFESVYPRDRLDATDVYRRCRETLDDLADEREE</sequence>
<evidence type="ECO:0000256" key="4">
    <source>
        <dbReference type="PROSITE-ProRule" id="PRU00169"/>
    </source>
</evidence>
<evidence type="ECO:0000256" key="3">
    <source>
        <dbReference type="ARBA" id="ARBA00023163"/>
    </source>
</evidence>
<keyword evidence="8" id="KW-1185">Reference proteome</keyword>
<accession>A0ABD5NQ52</accession>
<dbReference type="InterPro" id="IPR036390">
    <property type="entry name" value="WH_DNA-bd_sf"/>
</dbReference>
<dbReference type="InterPro" id="IPR002577">
    <property type="entry name" value="HTH_HxlR"/>
</dbReference>
<dbReference type="Proteomes" id="UP001595846">
    <property type="component" value="Unassembled WGS sequence"/>
</dbReference>
<keyword evidence="2" id="KW-0238">DNA-binding</keyword>
<name>A0ABD5NQ52_9EURY</name>
<dbReference type="InterPro" id="IPR036388">
    <property type="entry name" value="WH-like_DNA-bd_sf"/>
</dbReference>
<dbReference type="InterPro" id="IPR001789">
    <property type="entry name" value="Sig_transdc_resp-reg_receiver"/>
</dbReference>
<keyword evidence="4" id="KW-0597">Phosphoprotein</keyword>
<comment type="caution">
    <text evidence="7">The sequence shown here is derived from an EMBL/GenBank/DDBJ whole genome shotgun (WGS) entry which is preliminary data.</text>
</comment>
<dbReference type="GeneID" id="73902535"/>
<keyword evidence="1" id="KW-0805">Transcription regulation</keyword>
<dbReference type="InterPro" id="IPR011006">
    <property type="entry name" value="CheY-like_superfamily"/>
</dbReference>
<feature type="domain" description="Response regulatory" evidence="5">
    <location>
        <begin position="114"/>
        <end position="220"/>
    </location>
</feature>
<keyword evidence="3" id="KW-0804">Transcription</keyword>